<accession>A0A914WG70</accession>
<keyword evidence="2 3" id="KW-0808">Transferase</keyword>
<reference evidence="7" key="1">
    <citation type="submission" date="2022-11" db="UniProtKB">
        <authorList>
            <consortium name="WormBaseParasite"/>
        </authorList>
    </citation>
    <scope>IDENTIFICATION</scope>
</reference>
<evidence type="ECO:0000256" key="2">
    <source>
        <dbReference type="ARBA" id="ARBA00022679"/>
    </source>
</evidence>
<keyword evidence="6" id="KW-1185">Reference proteome</keyword>
<keyword evidence="4" id="KW-0175">Coiled coil</keyword>
<evidence type="ECO:0000313" key="7">
    <source>
        <dbReference type="WBParaSite" id="PSAMB.scaffold394size53456.g5671.t1"/>
    </source>
</evidence>
<dbReference type="Proteomes" id="UP000887566">
    <property type="component" value="Unplaced"/>
</dbReference>
<evidence type="ECO:0000313" key="6">
    <source>
        <dbReference type="Proteomes" id="UP000887566"/>
    </source>
</evidence>
<dbReference type="AlphaFoldDB" id="A0A914WG70"/>
<name>A0A914WG70_9BILA</name>
<evidence type="ECO:0000256" key="3">
    <source>
        <dbReference type="PROSITE-ProRule" id="PRU00992"/>
    </source>
</evidence>
<feature type="coiled-coil region" evidence="4">
    <location>
        <begin position="24"/>
        <end position="101"/>
    </location>
</feature>
<dbReference type="PANTHER" id="PTHR13132:SF29">
    <property type="entry name" value="ALPHA-(1,6)-FUCOSYLTRANSFERASE"/>
    <property type="match status" value="1"/>
</dbReference>
<dbReference type="PROSITE" id="PS51659">
    <property type="entry name" value="GT23"/>
    <property type="match status" value="1"/>
</dbReference>
<comment type="similarity">
    <text evidence="3">Belongs to the glycosyltransferase 23 family.</text>
</comment>
<dbReference type="InterPro" id="IPR036028">
    <property type="entry name" value="SH3-like_dom_sf"/>
</dbReference>
<dbReference type="GO" id="GO:0046921">
    <property type="term" value="F:alpha-(1-&gt;6)-fucosyltransferase activity"/>
    <property type="evidence" value="ECO:0007669"/>
    <property type="project" value="TreeGrafter"/>
</dbReference>
<keyword evidence="1 3" id="KW-0328">Glycosyltransferase</keyword>
<dbReference type="WBParaSite" id="PSAMB.scaffold394size53456.g5671.t1">
    <property type="protein sequence ID" value="PSAMB.scaffold394size53456.g5671.t1"/>
    <property type="gene ID" value="PSAMB.scaffold394size53456.g5671"/>
</dbReference>
<dbReference type="InterPro" id="IPR027350">
    <property type="entry name" value="GT23_dom"/>
</dbReference>
<dbReference type="Gene3D" id="2.30.30.40">
    <property type="entry name" value="SH3 Domains"/>
    <property type="match status" value="1"/>
</dbReference>
<evidence type="ECO:0000256" key="4">
    <source>
        <dbReference type="SAM" id="Coils"/>
    </source>
</evidence>
<feature type="domain" description="GT23" evidence="5">
    <location>
        <begin position="183"/>
        <end position="477"/>
    </location>
</feature>
<feature type="region of interest" description="Important for donor substrate binding" evidence="3">
    <location>
        <begin position="345"/>
        <end position="346"/>
    </location>
</feature>
<evidence type="ECO:0000259" key="5">
    <source>
        <dbReference type="PROSITE" id="PS51659"/>
    </source>
</evidence>
<dbReference type="Pfam" id="PF19745">
    <property type="entry name" value="FUT8_N_cat"/>
    <property type="match status" value="1"/>
</dbReference>
<dbReference type="InterPro" id="IPR045573">
    <property type="entry name" value="Fut8_N_cat"/>
</dbReference>
<proteinExistence type="inferred from homology"/>
<protein>
    <submittedName>
        <fullName evidence="7">GT23 domain-containing protein</fullName>
    </submittedName>
</protein>
<dbReference type="CDD" id="cd11300">
    <property type="entry name" value="Fut8_like"/>
    <property type="match status" value="1"/>
</dbReference>
<dbReference type="PANTHER" id="PTHR13132">
    <property type="entry name" value="ALPHA- 1,6 -FUCOSYLTRANSFERASE"/>
    <property type="match status" value="1"/>
</dbReference>
<dbReference type="SUPFAM" id="SSF50044">
    <property type="entry name" value="SH3-domain"/>
    <property type="match status" value="1"/>
</dbReference>
<organism evidence="6 7">
    <name type="scientific">Plectus sambesii</name>
    <dbReference type="NCBI Taxonomy" id="2011161"/>
    <lineage>
        <taxon>Eukaryota</taxon>
        <taxon>Metazoa</taxon>
        <taxon>Ecdysozoa</taxon>
        <taxon>Nematoda</taxon>
        <taxon>Chromadorea</taxon>
        <taxon>Plectida</taxon>
        <taxon>Plectina</taxon>
        <taxon>Plectoidea</taxon>
        <taxon>Plectidae</taxon>
        <taxon>Plectus</taxon>
    </lineage>
</organism>
<dbReference type="Gene3D" id="3.40.50.11350">
    <property type="match status" value="1"/>
</dbReference>
<evidence type="ECO:0000256" key="1">
    <source>
        <dbReference type="ARBA" id="ARBA00022676"/>
    </source>
</evidence>
<dbReference type="GO" id="GO:0006487">
    <property type="term" value="P:protein N-linked glycosylation"/>
    <property type="evidence" value="ECO:0007669"/>
    <property type="project" value="TreeGrafter"/>
</dbReference>
<sequence length="551" mass="63733">MVVLLFLLPGDRSDESRVDDGEVREIFSRRVDDVLEEVEQLRKQNEQLRKLLLENSKSIEQGLQEMEYTLNVQIPTPSRTEQAFEERMDQLRRQERTIQAALENLFFLYKDHVPTISNVSSTQGQISAADKKQNEAVEMFQYLLARTQQLTINDESRKQKLRNLTKMVETRLHNLQHPQECEGRKKLICKLEKSCGFACQIHHVIYCLIVAYATNRTMLLDDKTWRYSDDGWTSVFQPVSSCKISAHEARSAKRWTGKADVTSASVIHIPIVDVLEQQMPYLPQSIPADLASDLISVHSYPPAWWIGQFAQYLMRPSDDLLLHLNAEEKRLVLANWRPLVGVHVRRTDKVPSEAAEHALSEYMTWVDHYFNVQRFNYPQLAYKPVYLATDDGPVIEEAYDKYSTNGYVMMANEKIAASARLDTRYNEKSLYGIITDIHILSKTNYLVCTFSSQVCRLAYELMQARSFEDKGMNFHSLDDIYYYGGQLGRELTVVEAHSAQRPAEIDLKEGDVVKYEANLQNGYSIGRNARTNRRGQFPSFKTIDKWRIVEF</sequence>